<dbReference type="InterPro" id="IPR035398">
    <property type="entry name" value="Bac_rhamnosid_C"/>
</dbReference>
<comment type="catalytic activity">
    <reaction evidence="1">
        <text>Hydrolysis of terminal non-reducing alpha-L-rhamnose residues in alpha-L-rhamnosides.</text>
        <dbReference type="EC" id="3.2.1.40"/>
    </reaction>
</comment>
<dbReference type="InterPro" id="IPR008928">
    <property type="entry name" value="6-hairpin_glycosidase_sf"/>
</dbReference>
<organism evidence="8 9">
    <name type="scientific">Paenibacillus hodogayensis</name>
    <dbReference type="NCBI Taxonomy" id="279208"/>
    <lineage>
        <taxon>Bacteria</taxon>
        <taxon>Bacillati</taxon>
        <taxon>Bacillota</taxon>
        <taxon>Bacilli</taxon>
        <taxon>Bacillales</taxon>
        <taxon>Paenibacillaceae</taxon>
        <taxon>Paenibacillus</taxon>
    </lineage>
</organism>
<dbReference type="InterPro" id="IPR012341">
    <property type="entry name" value="6hp_glycosidase-like_sf"/>
</dbReference>
<name>A0ABV5VQA4_9BACL</name>
<evidence type="ECO:0000259" key="5">
    <source>
        <dbReference type="Pfam" id="PF08531"/>
    </source>
</evidence>
<feature type="domain" description="Alpha-L-rhamnosidase six-hairpin glycosidase" evidence="6">
    <location>
        <begin position="336"/>
        <end position="670"/>
    </location>
</feature>
<dbReference type="SUPFAM" id="SSF49785">
    <property type="entry name" value="Galactose-binding domain-like"/>
    <property type="match status" value="1"/>
</dbReference>
<dbReference type="Pfam" id="PF17389">
    <property type="entry name" value="Bac_rhamnosid6H"/>
    <property type="match status" value="1"/>
</dbReference>
<keyword evidence="3 8" id="KW-0378">Hydrolase</keyword>
<feature type="domain" description="Bacterial alpha-L-rhamnosidase N-terminal" evidence="5">
    <location>
        <begin position="57"/>
        <end position="216"/>
    </location>
</feature>
<dbReference type="SUPFAM" id="SSF48208">
    <property type="entry name" value="Six-hairpin glycosidases"/>
    <property type="match status" value="1"/>
</dbReference>
<feature type="domain" description="Alpha-L-rhamnosidase C-terminal" evidence="7">
    <location>
        <begin position="673"/>
        <end position="716"/>
    </location>
</feature>
<dbReference type="EC" id="3.2.1.40" evidence="2"/>
<dbReference type="RefSeq" id="WP_344907259.1">
    <property type="nucleotide sequence ID" value="NZ_BAAAYO010000005.1"/>
</dbReference>
<keyword evidence="9" id="KW-1185">Reference proteome</keyword>
<dbReference type="PANTHER" id="PTHR33307:SF6">
    <property type="entry name" value="ALPHA-RHAMNOSIDASE (EUROFUNG)-RELATED"/>
    <property type="match status" value="1"/>
</dbReference>
<evidence type="ECO:0000256" key="3">
    <source>
        <dbReference type="ARBA" id="ARBA00022801"/>
    </source>
</evidence>
<dbReference type="InterPro" id="IPR008902">
    <property type="entry name" value="Rhamnosid_concanavalin"/>
</dbReference>
<dbReference type="Proteomes" id="UP001589619">
    <property type="component" value="Unassembled WGS sequence"/>
</dbReference>
<reference evidence="8 9" key="1">
    <citation type="submission" date="2024-09" db="EMBL/GenBank/DDBJ databases">
        <authorList>
            <person name="Sun Q."/>
            <person name="Mori K."/>
        </authorList>
    </citation>
    <scope>NUCLEOTIDE SEQUENCE [LARGE SCALE GENOMIC DNA]</scope>
    <source>
        <strain evidence="8 9">JCM 12520</strain>
    </source>
</reference>
<accession>A0ABV5VQA4</accession>
<evidence type="ECO:0000259" key="6">
    <source>
        <dbReference type="Pfam" id="PF17389"/>
    </source>
</evidence>
<dbReference type="Gene3D" id="2.60.120.260">
    <property type="entry name" value="Galactose-binding domain-like"/>
    <property type="match status" value="2"/>
</dbReference>
<protein>
    <recommendedName>
        <fullName evidence="2">alpha-L-rhamnosidase</fullName>
        <ecNumber evidence="2">3.2.1.40</ecNumber>
    </recommendedName>
</protein>
<dbReference type="InterPro" id="IPR016007">
    <property type="entry name" value="Alpha_rhamnosid"/>
</dbReference>
<dbReference type="InterPro" id="IPR013737">
    <property type="entry name" value="Bac_rhamnosid_N"/>
</dbReference>
<sequence>MEKHWSASWITDEPFIGLKPLDPYRKELAPGERPPHRDDLKNRHMLARKTFVSSGAAESAILDITADDYYKLYVNGRFVGQGPAQENHYHYFYNRYDIAAYLREGLNVIAVHVYYQGLICRAYNSGDYRQGLIAELAIDERTVVSTDASWTIAPASEYADGGIIGYNTQYLENVDNRLKRVGWKEPDFDDSGWSHALEHIADDHRLFLQPTPPLAVYEVEPVQVTPLPKEEGYLLDFGEERTGQFRMTASGEAGQTIEIRCGEELASDGRVRYAMRCNCTYRELWTLSGADVDELELYDYKAFRYVEVLPSPGVRADPGSFAAVVRHYPLDDGALRFASSDPMLDAIWSICKNGVKYGSQETYVDCPSREKGQYLGDNTIIAHAHAYVSGDLRLSRKALLDFALLSARVCPGLMAVAPGHFMQEFADYSLQYPMQLLEYYRQSGDETFVRRMLPTAERMIGYFTGFRREDGLISIRDKPNLVDWPKTMRDGYDFPLDPPVGEGCHNVLNAFYYGAMRTMDDIRRQLGLPGDPSYDLPGFKQSFRRAFLDPRTNRFVDAERSAHSSLHANAFPLLFGLTEPADRAEAIGLIREKRLSCGVYVAYFVLKGLAEAGEHELVYELMRSEDLHSWSTMVKEGATACFEVWSKDLKPNTSLCHPWASAPIPLFIEEIAGIKPAAPGWTSVTFAPRLPASLERVELEFRVPTGTIRFRYAHGQAELDVPGGVAVTRL</sequence>
<evidence type="ECO:0000256" key="1">
    <source>
        <dbReference type="ARBA" id="ARBA00001445"/>
    </source>
</evidence>
<comment type="caution">
    <text evidence="8">The sequence shown here is derived from an EMBL/GenBank/DDBJ whole genome shotgun (WGS) entry which is preliminary data.</text>
</comment>
<dbReference type="Gene3D" id="1.50.10.10">
    <property type="match status" value="1"/>
</dbReference>
<dbReference type="Pfam" id="PF05592">
    <property type="entry name" value="Bac_rhamnosid"/>
    <property type="match status" value="1"/>
</dbReference>
<dbReference type="Pfam" id="PF08531">
    <property type="entry name" value="Bac_rhamnosid_N"/>
    <property type="match status" value="1"/>
</dbReference>
<dbReference type="InterPro" id="IPR035396">
    <property type="entry name" value="Bac_rhamnosid6H"/>
</dbReference>
<evidence type="ECO:0000256" key="2">
    <source>
        <dbReference type="ARBA" id="ARBA00012652"/>
    </source>
</evidence>
<dbReference type="InterPro" id="IPR008979">
    <property type="entry name" value="Galactose-bd-like_sf"/>
</dbReference>
<evidence type="ECO:0000313" key="8">
    <source>
        <dbReference type="EMBL" id="MFB9750412.1"/>
    </source>
</evidence>
<dbReference type="EMBL" id="JBHMAG010000003">
    <property type="protein sequence ID" value="MFB9750412.1"/>
    <property type="molecule type" value="Genomic_DNA"/>
</dbReference>
<dbReference type="PANTHER" id="PTHR33307">
    <property type="entry name" value="ALPHA-RHAMNOSIDASE (EUROFUNG)"/>
    <property type="match status" value="1"/>
</dbReference>
<feature type="domain" description="Alpha-L-rhamnosidase concanavalin-like" evidence="4">
    <location>
        <begin position="230"/>
        <end position="311"/>
    </location>
</feature>
<dbReference type="Pfam" id="PF17390">
    <property type="entry name" value="Bac_rhamnosid_C"/>
    <property type="match status" value="1"/>
</dbReference>
<gene>
    <name evidence="8" type="ORF">ACFFNY_02415</name>
</gene>
<evidence type="ECO:0000313" key="9">
    <source>
        <dbReference type="Proteomes" id="UP001589619"/>
    </source>
</evidence>
<evidence type="ECO:0000259" key="4">
    <source>
        <dbReference type="Pfam" id="PF05592"/>
    </source>
</evidence>
<evidence type="ECO:0000259" key="7">
    <source>
        <dbReference type="Pfam" id="PF17390"/>
    </source>
</evidence>
<proteinExistence type="predicted"/>
<dbReference type="Gene3D" id="2.60.420.10">
    <property type="entry name" value="Maltose phosphorylase, domain 3"/>
    <property type="match status" value="1"/>
</dbReference>
<dbReference type="GO" id="GO:0016787">
    <property type="term" value="F:hydrolase activity"/>
    <property type="evidence" value="ECO:0007669"/>
    <property type="project" value="UniProtKB-KW"/>
</dbReference>